<organism evidence="12 13">
    <name type="scientific">Natronomicrosphaera hydrolytica</name>
    <dbReference type="NCBI Taxonomy" id="3242702"/>
    <lineage>
        <taxon>Bacteria</taxon>
        <taxon>Pseudomonadati</taxon>
        <taxon>Planctomycetota</taxon>
        <taxon>Phycisphaerae</taxon>
        <taxon>Phycisphaerales</taxon>
        <taxon>Phycisphaeraceae</taxon>
        <taxon>Natronomicrosphaera</taxon>
    </lineage>
</organism>
<feature type="region of interest" description="Disordered" evidence="9">
    <location>
        <begin position="84"/>
        <end position="149"/>
    </location>
</feature>
<dbReference type="Gene3D" id="4.10.320.10">
    <property type="entry name" value="E3-binding domain"/>
    <property type="match status" value="1"/>
</dbReference>
<dbReference type="InterPro" id="IPR036625">
    <property type="entry name" value="E3-bd_dom_sf"/>
</dbReference>
<sequence>MAITVTMPRLSDTMEEGTLVKWHVGVGDDVSAGDHVADVETDKATMELQAFDDGKVARLAVDEGGTVPVGDLILVLAESGESVDDAAKADAGSGGASGGDEKMKADESRDKKEGEQTQESAASGQAAVAEDADVRRTQKQAGASGGRVRVSPLARKIAEEKDLDLTQIKGSGPDGRIIKRDVLKAADGKDDAAAPSAGGESKKTAAPAPAPAVGGADLEARSVSLSGMRKTIAKRLVESKTTIPHFTVTVSVNMDPLMELRKTLNAQLESQGVKLSVNDFITRAAALACVQHPMVNASWNGDTIEIAGTVNVGIAVALPEERGGGLVVPVLRDVQNQGLRSISEQTRKLAKKARETGLSADEMGGGTFTISNLGMYGVDHFEAIINPPQSAILAVGGAIKKPVVRDDQIVIGHEMTATLSADHRVIDGAIAAEYLNTLKQMIENPAGLLV</sequence>
<name>A0ABV4U9A8_9BACT</name>
<dbReference type="PROSITE" id="PS51826">
    <property type="entry name" value="PSBD"/>
    <property type="match status" value="1"/>
</dbReference>
<dbReference type="Pfam" id="PF02817">
    <property type="entry name" value="E3_binding"/>
    <property type="match status" value="1"/>
</dbReference>
<keyword evidence="5 8" id="KW-0012">Acyltransferase</keyword>
<dbReference type="InterPro" id="IPR023213">
    <property type="entry name" value="CAT-like_dom_sf"/>
</dbReference>
<proteinExistence type="inferred from homology"/>
<dbReference type="SUPFAM" id="SSF47005">
    <property type="entry name" value="Peripheral subunit-binding domain of 2-oxo acid dehydrogenase complex"/>
    <property type="match status" value="1"/>
</dbReference>
<dbReference type="InterPro" id="IPR011053">
    <property type="entry name" value="Single_hybrid_motif"/>
</dbReference>
<evidence type="ECO:0000256" key="8">
    <source>
        <dbReference type="RuleBase" id="RU361137"/>
    </source>
</evidence>
<dbReference type="PANTHER" id="PTHR23151">
    <property type="entry name" value="DIHYDROLIPOAMIDE ACETYL/SUCCINYL-TRANSFERASE-RELATED"/>
    <property type="match status" value="1"/>
</dbReference>
<dbReference type="SUPFAM" id="SSF52777">
    <property type="entry name" value="CoA-dependent acyltransferases"/>
    <property type="match status" value="1"/>
</dbReference>
<dbReference type="PROSITE" id="PS50968">
    <property type="entry name" value="BIOTINYL_LIPOYL"/>
    <property type="match status" value="1"/>
</dbReference>
<keyword evidence="3 8" id="KW-0808">Transferase</keyword>
<evidence type="ECO:0000259" key="11">
    <source>
        <dbReference type="PROSITE" id="PS51826"/>
    </source>
</evidence>
<evidence type="ECO:0000256" key="2">
    <source>
        <dbReference type="ARBA" id="ARBA00011484"/>
    </source>
</evidence>
<dbReference type="Proteomes" id="UP001575105">
    <property type="component" value="Unassembled WGS sequence"/>
</dbReference>
<dbReference type="InterPro" id="IPR045257">
    <property type="entry name" value="E2/Pdx1"/>
</dbReference>
<dbReference type="PANTHER" id="PTHR23151:SF90">
    <property type="entry name" value="DIHYDROLIPOYLLYSINE-RESIDUE ACETYLTRANSFERASE COMPONENT OF PYRUVATE DEHYDROGENASE COMPLEX, MITOCHONDRIAL-RELATED"/>
    <property type="match status" value="1"/>
</dbReference>
<dbReference type="GO" id="GO:0004742">
    <property type="term" value="F:dihydrolipoyllysine-residue acetyltransferase activity"/>
    <property type="evidence" value="ECO:0007669"/>
    <property type="project" value="UniProtKB-EC"/>
</dbReference>
<dbReference type="InterPro" id="IPR001078">
    <property type="entry name" value="2-oxoacid_DH_actylTfrase"/>
</dbReference>
<dbReference type="Pfam" id="PF00364">
    <property type="entry name" value="Biotin_lipoyl"/>
    <property type="match status" value="1"/>
</dbReference>
<dbReference type="Gene3D" id="3.30.559.10">
    <property type="entry name" value="Chloramphenicol acetyltransferase-like domain"/>
    <property type="match status" value="1"/>
</dbReference>
<evidence type="ECO:0000256" key="4">
    <source>
        <dbReference type="ARBA" id="ARBA00022823"/>
    </source>
</evidence>
<evidence type="ECO:0000313" key="12">
    <source>
        <dbReference type="EMBL" id="MFA9479384.1"/>
    </source>
</evidence>
<evidence type="ECO:0000256" key="6">
    <source>
        <dbReference type="ARBA" id="ARBA00025211"/>
    </source>
</evidence>
<accession>A0ABV4U9A8</accession>
<evidence type="ECO:0000256" key="9">
    <source>
        <dbReference type="SAM" id="MobiDB-lite"/>
    </source>
</evidence>
<comment type="caution">
    <text evidence="12">The sequence shown here is derived from an EMBL/GenBank/DDBJ whole genome shotgun (WGS) entry which is preliminary data.</text>
</comment>
<dbReference type="InterPro" id="IPR004167">
    <property type="entry name" value="PSBD"/>
</dbReference>
<dbReference type="InterPro" id="IPR006257">
    <property type="entry name" value="LAT1"/>
</dbReference>
<gene>
    <name evidence="12" type="ORF">ACERK3_13925</name>
</gene>
<reference evidence="12 13" key="1">
    <citation type="submission" date="2024-08" db="EMBL/GenBank/DDBJ databases">
        <title>Whole-genome sequencing of halo(alkali)philic microorganisms from hypersaline lakes.</title>
        <authorList>
            <person name="Sorokin D.Y."/>
            <person name="Merkel A.Y."/>
            <person name="Messina E."/>
            <person name="Yakimov M."/>
        </authorList>
    </citation>
    <scope>NUCLEOTIDE SEQUENCE [LARGE SCALE GENOMIC DNA]</scope>
    <source>
        <strain evidence="12 13">AB-hyl4</strain>
    </source>
</reference>
<dbReference type="EMBL" id="JBGUBD010000008">
    <property type="protein sequence ID" value="MFA9479384.1"/>
    <property type="molecule type" value="Genomic_DNA"/>
</dbReference>
<dbReference type="SUPFAM" id="SSF51230">
    <property type="entry name" value="Single hybrid motif"/>
    <property type="match status" value="1"/>
</dbReference>
<evidence type="ECO:0000259" key="10">
    <source>
        <dbReference type="PROSITE" id="PS50968"/>
    </source>
</evidence>
<feature type="region of interest" description="Disordered" evidence="9">
    <location>
        <begin position="186"/>
        <end position="214"/>
    </location>
</feature>
<dbReference type="NCBIfam" id="TIGR01349">
    <property type="entry name" value="PDHac_trf_mito"/>
    <property type="match status" value="1"/>
</dbReference>
<feature type="compositionally biased region" description="Basic and acidic residues" evidence="9">
    <location>
        <begin position="99"/>
        <end position="115"/>
    </location>
</feature>
<comment type="similarity">
    <text evidence="1 8">Belongs to the 2-oxoacid dehydrogenase family.</text>
</comment>
<dbReference type="Pfam" id="PF00198">
    <property type="entry name" value="2-oxoacid_dh"/>
    <property type="match status" value="1"/>
</dbReference>
<dbReference type="PROSITE" id="PS00189">
    <property type="entry name" value="LIPOYL"/>
    <property type="match status" value="1"/>
</dbReference>
<feature type="domain" description="Lipoyl-binding" evidence="10">
    <location>
        <begin position="2"/>
        <end position="77"/>
    </location>
</feature>
<evidence type="ECO:0000313" key="13">
    <source>
        <dbReference type="Proteomes" id="UP001575105"/>
    </source>
</evidence>
<dbReference type="CDD" id="cd06849">
    <property type="entry name" value="lipoyl_domain"/>
    <property type="match status" value="1"/>
</dbReference>
<protein>
    <recommendedName>
        <fullName evidence="8">Acetyltransferase component of pyruvate dehydrogenase complex</fullName>
        <ecNumber evidence="8">2.3.1.12</ecNumber>
    </recommendedName>
</protein>
<dbReference type="InterPro" id="IPR003016">
    <property type="entry name" value="2-oxoA_DH_lipoyl-BS"/>
</dbReference>
<feature type="domain" description="Peripheral subunit-binding (PSBD)" evidence="11">
    <location>
        <begin position="149"/>
        <end position="186"/>
    </location>
</feature>
<dbReference type="InterPro" id="IPR000089">
    <property type="entry name" value="Biotin_lipoyl"/>
</dbReference>
<evidence type="ECO:0000256" key="1">
    <source>
        <dbReference type="ARBA" id="ARBA00007317"/>
    </source>
</evidence>
<comment type="catalytic activity">
    <reaction evidence="7 8">
        <text>N(6)-[(R)-dihydrolipoyl]-L-lysyl-[protein] + acetyl-CoA = N(6)-[(R)-S(8)-acetyldihydrolipoyl]-L-lysyl-[protein] + CoA</text>
        <dbReference type="Rhea" id="RHEA:17017"/>
        <dbReference type="Rhea" id="RHEA-COMP:10475"/>
        <dbReference type="Rhea" id="RHEA-COMP:10478"/>
        <dbReference type="ChEBI" id="CHEBI:57287"/>
        <dbReference type="ChEBI" id="CHEBI:57288"/>
        <dbReference type="ChEBI" id="CHEBI:83100"/>
        <dbReference type="ChEBI" id="CHEBI:83111"/>
        <dbReference type="EC" id="2.3.1.12"/>
    </reaction>
</comment>
<dbReference type="EC" id="2.3.1.12" evidence="8"/>
<dbReference type="RefSeq" id="WP_425346304.1">
    <property type="nucleotide sequence ID" value="NZ_JBGUBD010000008.1"/>
</dbReference>
<keyword evidence="12" id="KW-0670">Pyruvate</keyword>
<evidence type="ECO:0000256" key="7">
    <source>
        <dbReference type="ARBA" id="ARBA00048370"/>
    </source>
</evidence>
<evidence type="ECO:0000256" key="3">
    <source>
        <dbReference type="ARBA" id="ARBA00022679"/>
    </source>
</evidence>
<keyword evidence="13" id="KW-1185">Reference proteome</keyword>
<evidence type="ECO:0000256" key="5">
    <source>
        <dbReference type="ARBA" id="ARBA00023315"/>
    </source>
</evidence>
<comment type="cofactor">
    <cofactor evidence="8">
        <name>(R)-lipoate</name>
        <dbReference type="ChEBI" id="CHEBI:83088"/>
    </cofactor>
    <text evidence="8">Binds 1 lipoyl cofactor covalently.</text>
</comment>
<comment type="function">
    <text evidence="6">The pyruvate dehydrogenase complex catalyzes the overall conversion of pyruvate to acetyl-CoA and CO(2). It contains multiple copies of three enzymatic components: pyruvate dehydrogenase (E1), dihydrolipoamide acetyltransferase (E2) and lipoamide dehydrogenase (E3).</text>
</comment>
<keyword evidence="4 8" id="KW-0450">Lipoyl</keyword>
<dbReference type="Gene3D" id="2.40.50.100">
    <property type="match status" value="1"/>
</dbReference>
<comment type="subunit">
    <text evidence="2">Forms a 24-polypeptide structural core with octahedral symmetry.</text>
</comment>